<protein>
    <submittedName>
        <fullName evidence="2">Uncharacterized protein</fullName>
    </submittedName>
</protein>
<reference evidence="2" key="2">
    <citation type="journal article" date="2015" name="Data Brief">
        <title>Shoot transcriptome of the giant reed, Arundo donax.</title>
        <authorList>
            <person name="Barrero R.A."/>
            <person name="Guerrero F.D."/>
            <person name="Moolhuijzen P."/>
            <person name="Goolsby J.A."/>
            <person name="Tidwell J."/>
            <person name="Bellgard S.E."/>
            <person name="Bellgard M.I."/>
        </authorList>
    </citation>
    <scope>NUCLEOTIDE SEQUENCE</scope>
    <source>
        <tissue evidence="2">Shoot tissue taken approximately 20 cm above the soil surface</tissue>
    </source>
</reference>
<evidence type="ECO:0000256" key="1">
    <source>
        <dbReference type="SAM" id="Phobius"/>
    </source>
</evidence>
<proteinExistence type="predicted"/>
<keyword evidence="1" id="KW-0472">Membrane</keyword>
<sequence>MKPLGGGESSCYLRGSCSYGLCYQGGLFLLPFFSCIYNLYLCTRFSMTPVFTNGVQLRFLILKRKAHLFVFQYSLRSLLLESR</sequence>
<dbReference type="EMBL" id="GBRH01240375">
    <property type="protein sequence ID" value="JAD57520.1"/>
    <property type="molecule type" value="Transcribed_RNA"/>
</dbReference>
<dbReference type="AlphaFoldDB" id="A0A0A9B8G3"/>
<keyword evidence="1" id="KW-0812">Transmembrane</keyword>
<reference evidence="2" key="1">
    <citation type="submission" date="2014-09" db="EMBL/GenBank/DDBJ databases">
        <authorList>
            <person name="Magalhaes I.L.F."/>
            <person name="Oliveira U."/>
            <person name="Santos F.R."/>
            <person name="Vidigal T.H.D.A."/>
            <person name="Brescovit A.D."/>
            <person name="Santos A.J."/>
        </authorList>
    </citation>
    <scope>NUCLEOTIDE SEQUENCE</scope>
    <source>
        <tissue evidence="2">Shoot tissue taken approximately 20 cm above the soil surface</tissue>
    </source>
</reference>
<organism evidence="2">
    <name type="scientific">Arundo donax</name>
    <name type="common">Giant reed</name>
    <name type="synonym">Donax arundinaceus</name>
    <dbReference type="NCBI Taxonomy" id="35708"/>
    <lineage>
        <taxon>Eukaryota</taxon>
        <taxon>Viridiplantae</taxon>
        <taxon>Streptophyta</taxon>
        <taxon>Embryophyta</taxon>
        <taxon>Tracheophyta</taxon>
        <taxon>Spermatophyta</taxon>
        <taxon>Magnoliopsida</taxon>
        <taxon>Liliopsida</taxon>
        <taxon>Poales</taxon>
        <taxon>Poaceae</taxon>
        <taxon>PACMAD clade</taxon>
        <taxon>Arundinoideae</taxon>
        <taxon>Arundineae</taxon>
        <taxon>Arundo</taxon>
    </lineage>
</organism>
<accession>A0A0A9B8G3</accession>
<keyword evidence="1" id="KW-1133">Transmembrane helix</keyword>
<name>A0A0A9B8G3_ARUDO</name>
<feature type="transmembrane region" description="Helical" evidence="1">
    <location>
        <begin position="21"/>
        <end position="40"/>
    </location>
</feature>
<evidence type="ECO:0000313" key="2">
    <source>
        <dbReference type="EMBL" id="JAD57520.1"/>
    </source>
</evidence>